<sequence>MINMKKTVLAAAVLMSMGAGATAAQAAVTDFSFNGVFVMFDGYDPTFSNPADVVNNGNGIAGDPVTGAMHMDFGTGAGTATMTGQPFFGSDWFARNIVMQAGPTGVVTTMMFDWGSTVGASTSWAAPGATDNTGANYTPGTCGVTNCDIPVTVTFSMTPIDPMHFQVTTIDSSMPAGPFAGFQPTFNGVATVVPSAVPVPAAAWLLGSGLLGLVGVARRRKAA</sequence>
<organism evidence="3 4">
    <name type="scientific">Sulfurirhabdus autotrophica</name>
    <dbReference type="NCBI Taxonomy" id="1706046"/>
    <lineage>
        <taxon>Bacteria</taxon>
        <taxon>Pseudomonadati</taxon>
        <taxon>Pseudomonadota</taxon>
        <taxon>Betaproteobacteria</taxon>
        <taxon>Nitrosomonadales</taxon>
        <taxon>Sulfuricellaceae</taxon>
        <taxon>Sulfurirhabdus</taxon>
    </lineage>
</organism>
<evidence type="ECO:0000256" key="1">
    <source>
        <dbReference type="SAM" id="Phobius"/>
    </source>
</evidence>
<dbReference type="NCBIfam" id="TIGR03370">
    <property type="entry name" value="VPLPA-CTERM"/>
    <property type="match status" value="1"/>
</dbReference>
<comment type="caution">
    <text evidence="3">The sequence shown here is derived from an EMBL/GenBank/DDBJ whole genome shotgun (WGS) entry which is preliminary data.</text>
</comment>
<accession>A0A4R3XUM3</accession>
<dbReference type="Proteomes" id="UP000295367">
    <property type="component" value="Unassembled WGS sequence"/>
</dbReference>
<feature type="signal peptide" evidence="2">
    <location>
        <begin position="1"/>
        <end position="26"/>
    </location>
</feature>
<keyword evidence="1" id="KW-0472">Membrane</keyword>
<evidence type="ECO:0000313" key="4">
    <source>
        <dbReference type="Proteomes" id="UP000295367"/>
    </source>
</evidence>
<keyword evidence="1" id="KW-1133">Transmembrane helix</keyword>
<evidence type="ECO:0000313" key="3">
    <source>
        <dbReference type="EMBL" id="TCV83395.1"/>
    </source>
</evidence>
<evidence type="ECO:0000256" key="2">
    <source>
        <dbReference type="SAM" id="SignalP"/>
    </source>
</evidence>
<keyword evidence="4" id="KW-1185">Reference proteome</keyword>
<feature type="transmembrane region" description="Helical" evidence="1">
    <location>
        <begin position="197"/>
        <end position="217"/>
    </location>
</feature>
<dbReference type="AlphaFoldDB" id="A0A4R3XUM3"/>
<dbReference type="EMBL" id="SMCO01000015">
    <property type="protein sequence ID" value="TCV83395.1"/>
    <property type="molecule type" value="Genomic_DNA"/>
</dbReference>
<reference evidence="3 4" key="1">
    <citation type="submission" date="2019-03" db="EMBL/GenBank/DDBJ databases">
        <title>Genomic Encyclopedia of Type Strains, Phase IV (KMG-IV): sequencing the most valuable type-strain genomes for metagenomic binning, comparative biology and taxonomic classification.</title>
        <authorList>
            <person name="Goeker M."/>
        </authorList>
    </citation>
    <scope>NUCLEOTIDE SEQUENCE [LARGE SCALE GENOMIC DNA]</scope>
    <source>
        <strain evidence="3 4">DSM 100309</strain>
    </source>
</reference>
<dbReference type="InterPro" id="IPR022472">
    <property type="entry name" value="VPLPA-CTERM"/>
</dbReference>
<feature type="chain" id="PRO_5020448783" evidence="2">
    <location>
        <begin position="27"/>
        <end position="223"/>
    </location>
</feature>
<keyword evidence="1" id="KW-0812">Transmembrane</keyword>
<proteinExistence type="predicted"/>
<gene>
    <name evidence="3" type="ORF">EDC63_11520</name>
</gene>
<dbReference type="RefSeq" id="WP_223248361.1">
    <property type="nucleotide sequence ID" value="NZ_BHVT01000069.1"/>
</dbReference>
<protein>
    <submittedName>
        <fullName evidence="3">Putative secreted protein</fullName>
    </submittedName>
</protein>
<name>A0A4R3XUM3_9PROT</name>
<keyword evidence="2" id="KW-0732">Signal</keyword>